<evidence type="ECO:0000313" key="4">
    <source>
        <dbReference type="EMBL" id="CEL65776.1"/>
    </source>
</evidence>
<dbReference type="Pfam" id="PF00773">
    <property type="entry name" value="RNB"/>
    <property type="match status" value="2"/>
</dbReference>
<dbReference type="Pfam" id="PF17849">
    <property type="entry name" value="OB_Dis3"/>
    <property type="match status" value="1"/>
</dbReference>
<dbReference type="InterPro" id="IPR041505">
    <property type="entry name" value="Dis3_CSD2"/>
</dbReference>
<feature type="compositionally biased region" description="Basic and acidic residues" evidence="2">
    <location>
        <begin position="61"/>
        <end position="110"/>
    </location>
</feature>
<feature type="region of interest" description="Disordered" evidence="2">
    <location>
        <begin position="1"/>
        <end position="118"/>
    </location>
</feature>
<dbReference type="GO" id="GO:0003723">
    <property type="term" value="F:RNA binding"/>
    <property type="evidence" value="ECO:0007669"/>
    <property type="project" value="InterPro"/>
</dbReference>
<feature type="compositionally biased region" description="Basic and acidic residues" evidence="2">
    <location>
        <begin position="16"/>
        <end position="29"/>
    </location>
</feature>
<dbReference type="AlphaFoldDB" id="A0A0F7U9R9"/>
<dbReference type="Gene3D" id="2.40.50.690">
    <property type="match status" value="1"/>
</dbReference>
<evidence type="ECO:0000256" key="1">
    <source>
        <dbReference type="RuleBase" id="RU003901"/>
    </source>
</evidence>
<accession>A0A0F7U9R9</accession>
<organism evidence="4">
    <name type="scientific">Neospora caninum (strain Liverpool)</name>
    <dbReference type="NCBI Taxonomy" id="572307"/>
    <lineage>
        <taxon>Eukaryota</taxon>
        <taxon>Sar</taxon>
        <taxon>Alveolata</taxon>
        <taxon>Apicomplexa</taxon>
        <taxon>Conoidasida</taxon>
        <taxon>Coccidia</taxon>
        <taxon>Eucoccidiorida</taxon>
        <taxon>Eimeriorina</taxon>
        <taxon>Sarcocystidae</taxon>
        <taxon>Neospora</taxon>
    </lineage>
</organism>
<feature type="region of interest" description="Disordered" evidence="2">
    <location>
        <begin position="627"/>
        <end position="663"/>
    </location>
</feature>
<feature type="compositionally biased region" description="Low complexity" evidence="2">
    <location>
        <begin position="930"/>
        <end position="941"/>
    </location>
</feature>
<evidence type="ECO:0000259" key="3">
    <source>
        <dbReference type="SMART" id="SM00955"/>
    </source>
</evidence>
<dbReference type="InterPro" id="IPR022966">
    <property type="entry name" value="RNase_II/R_CS"/>
</dbReference>
<feature type="compositionally biased region" description="Low complexity" evidence="2">
    <location>
        <begin position="627"/>
        <end position="647"/>
    </location>
</feature>
<comment type="similarity">
    <text evidence="1">Belongs to the RNR ribonuclease family.</text>
</comment>
<feature type="region of interest" description="Disordered" evidence="2">
    <location>
        <begin position="929"/>
        <end position="950"/>
    </location>
</feature>
<name>A0A0F7U9R9_NEOCL</name>
<gene>
    <name evidence="4" type="ORF">BN1204_016100</name>
</gene>
<feature type="region of interest" description="Disordered" evidence="2">
    <location>
        <begin position="695"/>
        <end position="724"/>
    </location>
</feature>
<reference evidence="4" key="1">
    <citation type="journal article" date="2015" name="PLoS ONE">
        <title>Comprehensive Evaluation of Toxoplasma gondii VEG and Neospora caninum LIV Genomes with Tachyzoite Stage Transcriptome and Proteome Defines Novel Transcript Features.</title>
        <authorList>
            <person name="Ramaprasad A."/>
            <person name="Mourier T."/>
            <person name="Naeem R."/>
            <person name="Malas T.B."/>
            <person name="Moussa E."/>
            <person name="Panigrahi A."/>
            <person name="Vermont S.J."/>
            <person name="Otto T.D."/>
            <person name="Wastling J."/>
            <person name="Pain A."/>
        </authorList>
    </citation>
    <scope>NUCLEOTIDE SEQUENCE</scope>
    <source>
        <strain evidence="4">Liverpool</strain>
    </source>
</reference>
<dbReference type="EMBL" id="LN714480">
    <property type="protein sequence ID" value="CEL65776.1"/>
    <property type="molecule type" value="Genomic_DNA"/>
</dbReference>
<sequence length="1160" mass="128809">MASIVTRLASRTLATPRREEKMEISDRPAKALSVSATRAASSPASGSPGDVRRSAQARSAFRRDRRNDEHRRNGRETAAHPLEERGNQGAGERRSQRDGEARNRLEEEGGNRQGARAKQYDEYVSWQKAQVGVADGVYMKGVLRVSAGRTDEAYVQDSRNPHFSDFLIAGRRDRNRAFHGDTVVLELHDCKLWRRAVDAFSLGDATDAAARASLSQDALSEAACLDLVREGKLLRTAKVVFVDTRTLTPDEKAHLVPPLVMEEEEKETNKKEEEHALRRAEFRGDAEVALDGRSQGGNAEVAHVAATPAWTHRKLLHNRTFICTLRGNHANSRILPEDDTTVFPNDTLLRAIPLDKRISWILVPLREAQKWESLPGLLDKQRLYLVNIDVWDAFSVLPRGSILTYIGPADSVKTIERCCMLQNDLQTHTLPHSAEALAETDEIVRQAEESFEAEAKRRVDLRGARRIFTIDPASARDLDDAVHVHRLPPRAWTAKAPEFEIGVHIADVGHFLRPLCRTDEEARERCTAVYLTHVVFPMLPRALCDSLCSLHLGSPKLTFSVTFRVRKDGSLVKAWRPRFYKSVQVLIDGGDFPPDARPPLASPCASSASLTLGTCGCFVAVSSRASSSRSPASLGRSADASPASRASPEPPAEAGNGEGSPSSFPFAPRAQVLEKCICCGRCTACCECGRDAATTRKDDEGGKDQLPEEGERTPTKEKGDERSGVDVSWKAVVEDLKLLDTLTVGIRKKRFANGSLLLHKATLRFAVDARSRPTGWHLEEHSRSHTLIEELMLLANCLVAERLIASPFSDLSVLRLHPPLLDKQIKSLKAFLSKMEIATDFSSSKATQKTLEDTRKTNGDCAAVAVEALLRKALKLAMYYVHGDTLQPHFALHFDEYTHFTSPIRRYADVLVHRLLACILEWEWRDQTKPPLSAPSSSVSPRGRVGKGEESPALAAFRKNVETICGDKDQLEGLCGQCNAKKMNAKQAQTDCDRFFLAIHLKHRKQPEATVGVVLMLQDRSLVVFLPLLDKEQRIAFQTEDAREQALHSVDTSIQKSVTLPLRFHRASPTELEVHWEDRARSERQIQKLQAFSAAPVHVVPTNSVPADFMLTLISPFSPDYARVKARENEGTRASSRAPLIKRVETKGVSRRTHFTSVSA</sequence>
<proteinExistence type="inferred from homology"/>
<dbReference type="InterPro" id="IPR050180">
    <property type="entry name" value="RNR_Ribonuclease"/>
</dbReference>
<dbReference type="GO" id="GO:0000175">
    <property type="term" value="F:3'-5'-RNA exonuclease activity"/>
    <property type="evidence" value="ECO:0007669"/>
    <property type="project" value="TreeGrafter"/>
</dbReference>
<dbReference type="InterPro" id="IPR001900">
    <property type="entry name" value="RNase_II/R"/>
</dbReference>
<dbReference type="SMART" id="SM00955">
    <property type="entry name" value="RNB"/>
    <property type="match status" value="1"/>
</dbReference>
<feature type="compositionally biased region" description="Low complexity" evidence="2">
    <location>
        <begin position="33"/>
        <end position="47"/>
    </location>
</feature>
<dbReference type="PROSITE" id="PS01175">
    <property type="entry name" value="RIBONUCLEASE_II"/>
    <property type="match status" value="1"/>
</dbReference>
<dbReference type="PANTHER" id="PTHR23355">
    <property type="entry name" value="RIBONUCLEASE"/>
    <property type="match status" value="1"/>
</dbReference>
<evidence type="ECO:0000256" key="2">
    <source>
        <dbReference type="SAM" id="MobiDB-lite"/>
    </source>
</evidence>
<dbReference type="SUPFAM" id="SSF50249">
    <property type="entry name" value="Nucleic acid-binding proteins"/>
    <property type="match status" value="2"/>
</dbReference>
<dbReference type="GO" id="GO:0006402">
    <property type="term" value="P:mRNA catabolic process"/>
    <property type="evidence" value="ECO:0007669"/>
    <property type="project" value="TreeGrafter"/>
</dbReference>
<dbReference type="InterPro" id="IPR012340">
    <property type="entry name" value="NA-bd_OB-fold"/>
</dbReference>
<dbReference type="GO" id="GO:0000932">
    <property type="term" value="C:P-body"/>
    <property type="evidence" value="ECO:0007669"/>
    <property type="project" value="TreeGrafter"/>
</dbReference>
<protein>
    <submittedName>
        <fullName evidence="4">RNB-like protein domain containing protein,putative</fullName>
    </submittedName>
</protein>
<feature type="domain" description="RNB" evidence="3">
    <location>
        <begin position="458"/>
        <end position="922"/>
    </location>
</feature>
<dbReference type="PANTHER" id="PTHR23355:SF9">
    <property type="entry name" value="DIS3-LIKE EXONUCLEASE 2"/>
    <property type="match status" value="1"/>
</dbReference>